<evidence type="ECO:0000313" key="2">
    <source>
        <dbReference type="EMBL" id="CBX93226.1"/>
    </source>
</evidence>
<name>E4ZPK1_LEPMJ</name>
<feature type="compositionally biased region" description="Acidic residues" evidence="1">
    <location>
        <begin position="30"/>
        <end position="39"/>
    </location>
</feature>
<gene>
    <name evidence="2" type="ORF">LEMA_uP041270.1</name>
</gene>
<evidence type="ECO:0000313" key="3">
    <source>
        <dbReference type="Proteomes" id="UP000002668"/>
    </source>
</evidence>
<sequence length="39" mass="4562">MQGTDHPSHERWPRYTEQHKGIHPPSSQAYDDDGIETTR</sequence>
<dbReference type="EMBL" id="FP929105">
    <property type="protein sequence ID" value="CBX93226.1"/>
    <property type="molecule type" value="Genomic_DNA"/>
</dbReference>
<dbReference type="InParanoid" id="E4ZPK1"/>
<protein>
    <submittedName>
        <fullName evidence="2">Predicted protein</fullName>
    </submittedName>
</protein>
<dbReference type="VEuPathDB" id="FungiDB:LEMA_uP041270.1"/>
<keyword evidence="3" id="KW-1185">Reference proteome</keyword>
<dbReference type="HOGENOM" id="CLU_3320175_0_0_1"/>
<evidence type="ECO:0000256" key="1">
    <source>
        <dbReference type="SAM" id="MobiDB-lite"/>
    </source>
</evidence>
<organism evidence="3">
    <name type="scientific">Leptosphaeria maculans (strain JN3 / isolate v23.1.3 / race Av1-4-5-6-7-8)</name>
    <name type="common">Blackleg fungus</name>
    <name type="synonym">Phoma lingam</name>
    <dbReference type="NCBI Taxonomy" id="985895"/>
    <lineage>
        <taxon>Eukaryota</taxon>
        <taxon>Fungi</taxon>
        <taxon>Dikarya</taxon>
        <taxon>Ascomycota</taxon>
        <taxon>Pezizomycotina</taxon>
        <taxon>Dothideomycetes</taxon>
        <taxon>Pleosporomycetidae</taxon>
        <taxon>Pleosporales</taxon>
        <taxon>Pleosporineae</taxon>
        <taxon>Leptosphaeriaceae</taxon>
        <taxon>Plenodomus</taxon>
        <taxon>Plenodomus lingam/Leptosphaeria maculans species complex</taxon>
    </lineage>
</organism>
<accession>E4ZPK1</accession>
<dbReference type="Proteomes" id="UP000002668">
    <property type="component" value="Genome"/>
</dbReference>
<proteinExistence type="predicted"/>
<reference evidence="3" key="1">
    <citation type="journal article" date="2011" name="Nat. Commun.">
        <title>Effector diversification within compartments of the Leptosphaeria maculans genome affected by Repeat-Induced Point mutations.</title>
        <authorList>
            <person name="Rouxel T."/>
            <person name="Grandaubert J."/>
            <person name="Hane J.K."/>
            <person name="Hoede C."/>
            <person name="van de Wouw A.P."/>
            <person name="Couloux A."/>
            <person name="Dominguez V."/>
            <person name="Anthouard V."/>
            <person name="Bally P."/>
            <person name="Bourras S."/>
            <person name="Cozijnsen A.J."/>
            <person name="Ciuffetti L.M."/>
            <person name="Degrave A."/>
            <person name="Dilmaghani A."/>
            <person name="Duret L."/>
            <person name="Fudal I."/>
            <person name="Goodwin S.B."/>
            <person name="Gout L."/>
            <person name="Glaser N."/>
            <person name="Linglin J."/>
            <person name="Kema G.H.J."/>
            <person name="Lapalu N."/>
            <person name="Lawrence C.B."/>
            <person name="May K."/>
            <person name="Meyer M."/>
            <person name="Ollivier B."/>
            <person name="Poulain J."/>
            <person name="Schoch C.L."/>
            <person name="Simon A."/>
            <person name="Spatafora J.W."/>
            <person name="Stachowiak A."/>
            <person name="Turgeon B.G."/>
            <person name="Tyler B.M."/>
            <person name="Vincent D."/>
            <person name="Weissenbach J."/>
            <person name="Amselem J."/>
            <person name="Quesneville H."/>
            <person name="Oliver R.P."/>
            <person name="Wincker P."/>
            <person name="Balesdent M.-H."/>
            <person name="Howlett B.J."/>
        </authorList>
    </citation>
    <scope>NUCLEOTIDE SEQUENCE [LARGE SCALE GENOMIC DNA]</scope>
    <source>
        <strain evidence="3">JN3 / isolate v23.1.3 / race Av1-4-5-6-7-8</strain>
    </source>
</reference>
<feature type="compositionally biased region" description="Basic and acidic residues" evidence="1">
    <location>
        <begin position="1"/>
        <end position="20"/>
    </location>
</feature>
<dbReference type="AlphaFoldDB" id="E4ZPK1"/>
<feature type="region of interest" description="Disordered" evidence="1">
    <location>
        <begin position="1"/>
        <end position="39"/>
    </location>
</feature>